<reference evidence="1" key="1">
    <citation type="submission" date="2022-02" db="EMBL/GenBank/DDBJ databases">
        <title>Fredinandcohnia quinoae sp. nov. isolated from Chenopodium quinoa seeds.</title>
        <authorList>
            <person name="Saati-Santamaria Z."/>
            <person name="Flores-Felix J.D."/>
            <person name="Igual J.M."/>
            <person name="Velazquez E."/>
            <person name="Garcia-Fraile P."/>
            <person name="Martinez-Molina E."/>
        </authorList>
    </citation>
    <scope>NUCLEOTIDE SEQUENCE</scope>
    <source>
        <strain evidence="1">SECRCQ15</strain>
    </source>
</reference>
<comment type="caution">
    <text evidence="1">The sequence shown here is derived from an EMBL/GenBank/DDBJ whole genome shotgun (WGS) entry which is preliminary data.</text>
</comment>
<name>A0AAW5E9B4_9BACI</name>
<dbReference type="EMBL" id="JAKTTI010000020">
    <property type="protein sequence ID" value="MCH1626245.1"/>
    <property type="molecule type" value="Genomic_DNA"/>
</dbReference>
<dbReference type="RefSeq" id="WP_240256164.1">
    <property type="nucleotide sequence ID" value="NZ_JAKTTI010000020.1"/>
</dbReference>
<keyword evidence="2" id="KW-1185">Reference proteome</keyword>
<accession>A0AAW5E9B4</accession>
<evidence type="ECO:0000313" key="2">
    <source>
        <dbReference type="Proteomes" id="UP001431131"/>
    </source>
</evidence>
<dbReference type="Proteomes" id="UP001431131">
    <property type="component" value="Unassembled WGS sequence"/>
</dbReference>
<proteinExistence type="predicted"/>
<sequence length="66" mass="8260">MGEVIKLSRIKEENQKENHLFEHMILKINFGESRHFLTEQQYRKLLKHYQNIMFEKYLHEIKNRTQ</sequence>
<dbReference type="AlphaFoldDB" id="A0AAW5E9B4"/>
<organism evidence="1 2">
    <name type="scientific">Fredinandcohnia quinoae</name>
    <dbReference type="NCBI Taxonomy" id="2918902"/>
    <lineage>
        <taxon>Bacteria</taxon>
        <taxon>Bacillati</taxon>
        <taxon>Bacillota</taxon>
        <taxon>Bacilli</taxon>
        <taxon>Bacillales</taxon>
        <taxon>Bacillaceae</taxon>
        <taxon>Fredinandcohnia</taxon>
    </lineage>
</organism>
<gene>
    <name evidence="1" type="ORF">MJG50_12970</name>
</gene>
<protein>
    <submittedName>
        <fullName evidence="1">Uncharacterized protein</fullName>
    </submittedName>
</protein>
<evidence type="ECO:0000313" key="1">
    <source>
        <dbReference type="EMBL" id="MCH1626245.1"/>
    </source>
</evidence>